<keyword evidence="1" id="KW-1133">Transmembrane helix</keyword>
<sequence>MQYFNIFVILVFMATICSVILILYTIKHRNVDKSYFLIFLSAATYLYTFGYLLEITSSTLETAFCTVRMQYTGLPFILPISYLFVRDIYGEKHLSKLKLFFLFSVPVLTVITMQLYPLMKIFYSNIEYISNGYIANCRVYPGPFYHLYTGFSYLIFLLIIRLIIIKLKGSSKLKKQQSLILLVACLIPTLCSIPYVLSTAKLRYDPTPIANAISMILLLYAIRYHNLINVVPLARAQVIESMDDAFIVCDKDFNFLDANEAAKQLFPELKNLIPGDAIEGVERFKDTTELSIQRGNETRFYKSTQTCILQDRMVKGICIVLHDVTENEKLLKKLRIQASFDPLMNIYNRGTLFEAAKLMLNSEKAKQLSYALLMIDLDFFKIVNDTYGHFAGDLVLKTVVSIIKKTFRKDDIIGRYGGEEIVVLLENISVEQTFRIAEELRKIIENTPISYQNHTINITISIGVAHSPAGEGHSFENMLDRADAAMYEAKNSGRNRTVAE</sequence>
<dbReference type="FunFam" id="3.30.70.270:FF:000001">
    <property type="entry name" value="Diguanylate cyclase domain protein"/>
    <property type="match status" value="1"/>
</dbReference>
<dbReference type="NCBIfam" id="TIGR00254">
    <property type="entry name" value="GGDEF"/>
    <property type="match status" value="1"/>
</dbReference>
<dbReference type="Pfam" id="PF00990">
    <property type="entry name" value="GGDEF"/>
    <property type="match status" value="1"/>
</dbReference>
<dbReference type="GO" id="GO:0043709">
    <property type="term" value="P:cell adhesion involved in single-species biofilm formation"/>
    <property type="evidence" value="ECO:0007669"/>
    <property type="project" value="TreeGrafter"/>
</dbReference>
<dbReference type="PROSITE" id="PS50887">
    <property type="entry name" value="GGDEF"/>
    <property type="match status" value="1"/>
</dbReference>
<reference evidence="3" key="1">
    <citation type="submission" date="2020-07" db="EMBL/GenBank/DDBJ databases">
        <title>Genomic analysis of a strain of Sedimentibacter Hydroxybenzoicus DSM7310.</title>
        <authorList>
            <person name="Ma S."/>
        </authorList>
    </citation>
    <scope>NUCLEOTIDE SEQUENCE</scope>
    <source>
        <strain evidence="3">DSM 7310</strain>
    </source>
</reference>
<feature type="transmembrane region" description="Helical" evidence="1">
    <location>
        <begin position="35"/>
        <end position="53"/>
    </location>
</feature>
<dbReference type="Pfam" id="PF13188">
    <property type="entry name" value="PAS_8"/>
    <property type="match status" value="1"/>
</dbReference>
<dbReference type="RefSeq" id="WP_179237499.1">
    <property type="nucleotide sequence ID" value="NZ_JACBNQ010000004.1"/>
</dbReference>
<dbReference type="SUPFAM" id="SSF55073">
    <property type="entry name" value="Nucleotide cyclase"/>
    <property type="match status" value="1"/>
</dbReference>
<dbReference type="Pfam" id="PF16927">
    <property type="entry name" value="HisKA_7TM"/>
    <property type="match status" value="1"/>
</dbReference>
<feature type="transmembrane region" description="Helical" evidence="1">
    <location>
        <begin position="97"/>
        <end position="116"/>
    </location>
</feature>
<dbReference type="Gene3D" id="3.30.450.20">
    <property type="entry name" value="PAS domain"/>
    <property type="match status" value="1"/>
</dbReference>
<proteinExistence type="predicted"/>
<gene>
    <name evidence="3" type="ORF">HZF24_06620</name>
</gene>
<dbReference type="Gene3D" id="3.30.70.270">
    <property type="match status" value="1"/>
</dbReference>
<dbReference type="EMBL" id="JACBNQ010000004">
    <property type="protein sequence ID" value="NYB73811.1"/>
    <property type="molecule type" value="Genomic_DNA"/>
</dbReference>
<evidence type="ECO:0000313" key="4">
    <source>
        <dbReference type="Proteomes" id="UP000611629"/>
    </source>
</evidence>
<keyword evidence="1" id="KW-0472">Membrane</keyword>
<feature type="transmembrane region" description="Helical" evidence="1">
    <location>
        <begin position="145"/>
        <end position="167"/>
    </location>
</feature>
<feature type="transmembrane region" description="Helical" evidence="1">
    <location>
        <begin position="6"/>
        <end position="26"/>
    </location>
</feature>
<dbReference type="InterPro" id="IPR029787">
    <property type="entry name" value="Nucleotide_cyclase"/>
</dbReference>
<dbReference type="InterPro" id="IPR000014">
    <property type="entry name" value="PAS"/>
</dbReference>
<dbReference type="AlphaFoldDB" id="A0A974BJ51"/>
<keyword evidence="1" id="KW-0812">Transmembrane</keyword>
<dbReference type="InterPro" id="IPR050469">
    <property type="entry name" value="Diguanylate_Cyclase"/>
</dbReference>
<feature type="transmembrane region" description="Helical" evidence="1">
    <location>
        <begin position="68"/>
        <end position="85"/>
    </location>
</feature>
<feature type="domain" description="GGDEF" evidence="2">
    <location>
        <begin position="368"/>
        <end position="500"/>
    </location>
</feature>
<evidence type="ECO:0000259" key="2">
    <source>
        <dbReference type="PROSITE" id="PS50887"/>
    </source>
</evidence>
<dbReference type="GO" id="GO:0005886">
    <property type="term" value="C:plasma membrane"/>
    <property type="evidence" value="ECO:0007669"/>
    <property type="project" value="TreeGrafter"/>
</dbReference>
<feature type="transmembrane region" description="Helical" evidence="1">
    <location>
        <begin position="179"/>
        <end position="197"/>
    </location>
</feature>
<dbReference type="CDD" id="cd01949">
    <property type="entry name" value="GGDEF"/>
    <property type="match status" value="1"/>
</dbReference>
<comment type="caution">
    <text evidence="3">The sequence shown here is derived from an EMBL/GenBank/DDBJ whole genome shotgun (WGS) entry which is preliminary data.</text>
</comment>
<protein>
    <submittedName>
        <fullName evidence="3">Diguanylate cyclase</fullName>
    </submittedName>
</protein>
<dbReference type="InterPro" id="IPR043128">
    <property type="entry name" value="Rev_trsase/Diguanyl_cyclase"/>
</dbReference>
<dbReference type="PANTHER" id="PTHR45138">
    <property type="entry name" value="REGULATORY COMPONENTS OF SENSORY TRANSDUCTION SYSTEM"/>
    <property type="match status" value="1"/>
</dbReference>
<dbReference type="InterPro" id="IPR000160">
    <property type="entry name" value="GGDEF_dom"/>
</dbReference>
<dbReference type="SMART" id="SM00267">
    <property type="entry name" value="GGDEF"/>
    <property type="match status" value="1"/>
</dbReference>
<dbReference type="InterPro" id="IPR031621">
    <property type="entry name" value="HisKA_7TM"/>
</dbReference>
<name>A0A974BJ51_SEDHY</name>
<dbReference type="PANTHER" id="PTHR45138:SF9">
    <property type="entry name" value="DIGUANYLATE CYCLASE DGCM-RELATED"/>
    <property type="match status" value="1"/>
</dbReference>
<dbReference type="Proteomes" id="UP000611629">
    <property type="component" value="Unassembled WGS sequence"/>
</dbReference>
<keyword evidence="4" id="KW-1185">Reference proteome</keyword>
<organism evidence="3 4">
    <name type="scientific">Sedimentibacter hydroxybenzoicus DSM 7310</name>
    <dbReference type="NCBI Taxonomy" id="1123245"/>
    <lineage>
        <taxon>Bacteria</taxon>
        <taxon>Bacillati</taxon>
        <taxon>Bacillota</taxon>
        <taxon>Tissierellia</taxon>
        <taxon>Sedimentibacter</taxon>
    </lineage>
</organism>
<dbReference type="GO" id="GO:0052621">
    <property type="term" value="F:diguanylate cyclase activity"/>
    <property type="evidence" value="ECO:0007669"/>
    <property type="project" value="TreeGrafter"/>
</dbReference>
<dbReference type="GO" id="GO:1902201">
    <property type="term" value="P:negative regulation of bacterial-type flagellum-dependent cell motility"/>
    <property type="evidence" value="ECO:0007669"/>
    <property type="project" value="TreeGrafter"/>
</dbReference>
<accession>A0A974BJ51</accession>
<evidence type="ECO:0000256" key="1">
    <source>
        <dbReference type="SAM" id="Phobius"/>
    </source>
</evidence>
<evidence type="ECO:0000313" key="3">
    <source>
        <dbReference type="EMBL" id="NYB73811.1"/>
    </source>
</evidence>